<dbReference type="EMBL" id="HBUE01236471">
    <property type="protein sequence ID" value="CAG6547351.1"/>
    <property type="molecule type" value="Transcribed_RNA"/>
</dbReference>
<feature type="transmembrane region" description="Helical" evidence="2">
    <location>
        <begin position="34"/>
        <end position="57"/>
    </location>
</feature>
<dbReference type="EMBL" id="HBUE01343378">
    <property type="protein sequence ID" value="CAG6599543.1"/>
    <property type="molecule type" value="Transcribed_RNA"/>
</dbReference>
<keyword evidence="2" id="KW-0812">Transmembrane</keyword>
<evidence type="ECO:0000313" key="3">
    <source>
        <dbReference type="EMBL" id="CAG6547351.1"/>
    </source>
</evidence>
<evidence type="ECO:0000256" key="1">
    <source>
        <dbReference type="SAM" id="MobiDB-lite"/>
    </source>
</evidence>
<evidence type="ECO:0000256" key="2">
    <source>
        <dbReference type="SAM" id="Phobius"/>
    </source>
</evidence>
<accession>A0A8D8I828</accession>
<keyword evidence="2" id="KW-1133">Transmembrane helix</keyword>
<protein>
    <submittedName>
        <fullName evidence="3">(northern house mosquito) hypothetical protein</fullName>
    </submittedName>
</protein>
<dbReference type="EMBL" id="HBUE01343377">
    <property type="protein sequence ID" value="CAG6599542.1"/>
    <property type="molecule type" value="Transcribed_RNA"/>
</dbReference>
<keyword evidence="2" id="KW-0472">Membrane</keyword>
<sequence length="116" mass="12199">MFLALIEIGSRPENTSGKSSSFIRGSGNSSSESYLYVIFFFLIFVCITGMMLGPAAVGKIGGNGKSSSGCTPGGNGKSESSSESSLLVPEAIIELKNKNLNVHLLQARCFLSRATQ</sequence>
<organism evidence="3">
    <name type="scientific">Culex pipiens</name>
    <name type="common">House mosquito</name>
    <dbReference type="NCBI Taxonomy" id="7175"/>
    <lineage>
        <taxon>Eukaryota</taxon>
        <taxon>Metazoa</taxon>
        <taxon>Ecdysozoa</taxon>
        <taxon>Arthropoda</taxon>
        <taxon>Hexapoda</taxon>
        <taxon>Insecta</taxon>
        <taxon>Pterygota</taxon>
        <taxon>Neoptera</taxon>
        <taxon>Endopterygota</taxon>
        <taxon>Diptera</taxon>
        <taxon>Nematocera</taxon>
        <taxon>Culicoidea</taxon>
        <taxon>Culicidae</taxon>
        <taxon>Culicinae</taxon>
        <taxon>Culicini</taxon>
        <taxon>Culex</taxon>
        <taxon>Culex</taxon>
    </lineage>
</organism>
<dbReference type="AlphaFoldDB" id="A0A8D8I828"/>
<reference evidence="3" key="1">
    <citation type="submission" date="2021-05" db="EMBL/GenBank/DDBJ databases">
        <authorList>
            <person name="Alioto T."/>
            <person name="Alioto T."/>
            <person name="Gomez Garrido J."/>
        </authorList>
    </citation>
    <scope>NUCLEOTIDE SEQUENCE</scope>
</reference>
<feature type="region of interest" description="Disordered" evidence="1">
    <location>
        <begin position="64"/>
        <end position="83"/>
    </location>
</feature>
<proteinExistence type="predicted"/>
<name>A0A8D8I828_CULPI</name>
<dbReference type="EMBL" id="HBUE01236470">
    <property type="protein sequence ID" value="CAG6547350.1"/>
    <property type="molecule type" value="Transcribed_RNA"/>
</dbReference>